<keyword evidence="4" id="KW-1185">Reference proteome</keyword>
<comment type="caution">
    <text evidence="3">The sequence shown here is derived from an EMBL/GenBank/DDBJ whole genome shotgun (WGS) entry which is preliminary data.</text>
</comment>
<dbReference type="InterPro" id="IPR013320">
    <property type="entry name" value="ConA-like_dom_sf"/>
</dbReference>
<evidence type="ECO:0000313" key="3">
    <source>
        <dbReference type="EMBL" id="KAK2946705.1"/>
    </source>
</evidence>
<protein>
    <recommendedName>
        <fullName evidence="2">SPRY domain-containing protein</fullName>
    </recommendedName>
</protein>
<dbReference type="Pfam" id="PF00622">
    <property type="entry name" value="SPRY"/>
    <property type="match status" value="1"/>
</dbReference>
<dbReference type="Gene3D" id="1.25.10.10">
    <property type="entry name" value="Leucine-rich Repeat Variant"/>
    <property type="match status" value="1"/>
</dbReference>
<dbReference type="Proteomes" id="UP001281761">
    <property type="component" value="Unassembled WGS sequence"/>
</dbReference>
<name>A0ABQ9X943_9EUKA</name>
<dbReference type="EMBL" id="JARBJD010000221">
    <property type="protein sequence ID" value="KAK2946705.1"/>
    <property type="molecule type" value="Genomic_DNA"/>
</dbReference>
<dbReference type="Gene3D" id="2.60.120.920">
    <property type="match status" value="1"/>
</dbReference>
<organism evidence="3 4">
    <name type="scientific">Blattamonas nauphoetae</name>
    <dbReference type="NCBI Taxonomy" id="2049346"/>
    <lineage>
        <taxon>Eukaryota</taxon>
        <taxon>Metamonada</taxon>
        <taxon>Preaxostyla</taxon>
        <taxon>Oxymonadida</taxon>
        <taxon>Blattamonas</taxon>
    </lineage>
</organism>
<evidence type="ECO:0000259" key="2">
    <source>
        <dbReference type="Pfam" id="PF00622"/>
    </source>
</evidence>
<sequence>MFTDLSAPNELLHTPTQVDVNAVKLLIQKALEQLKSGNAEQQLAGTKALRTHLEESGIGIGVISQLCLECGCLESLVQIVTTTTNHHLFALVDGLLHEVVAAAVLPVFVRPTDLIAPLVTLSTHTNPTIAESATHSVGLLCCSVRSPSEMESVLSGGIVERICREIESCSDTAALTSLVSVLGSICDGIVNFRRSEEARKKNKQQNAESVEEIDDQSRPLSVFVRSGHALEMMKQTLLQLVSRMKTEGGKSDDLEFGRRIDLHKEVGGILVRVFPDCIMGGRVERIGEIGIDLGKELGEMRKREEEREKRREEERRQEREEHQREQKEMDNKMKAMEEQMKMERERLARKEQEVEEERKRNERFVEEGRRREREEEERKAMERAQIIPTAVWEPKLTSRVEGKKIISTDTSNITVPLSPVLAEGVWLVEVKAGPVPGRALGFFRTPWDQDWSGCLGNDPNSADYNKDGGIYHSPKACKKGGRWAAGDVVGVEVDMQQRRAFFFRNGKRQPTIFTAIPPKVQVAVTFISKNEASMELVTFKRLARTSFQAGAGDETVAW</sequence>
<feature type="region of interest" description="Disordered" evidence="1">
    <location>
        <begin position="346"/>
        <end position="375"/>
    </location>
</feature>
<evidence type="ECO:0000256" key="1">
    <source>
        <dbReference type="SAM" id="MobiDB-lite"/>
    </source>
</evidence>
<evidence type="ECO:0000313" key="4">
    <source>
        <dbReference type="Proteomes" id="UP001281761"/>
    </source>
</evidence>
<dbReference type="InterPro" id="IPR043136">
    <property type="entry name" value="B30.2/SPRY_sf"/>
</dbReference>
<reference evidence="3 4" key="1">
    <citation type="journal article" date="2022" name="bioRxiv">
        <title>Genomics of Preaxostyla Flagellates Illuminates Evolutionary Transitions and the Path Towards Mitochondrial Loss.</title>
        <authorList>
            <person name="Novak L.V.F."/>
            <person name="Treitli S.C."/>
            <person name="Pyrih J."/>
            <person name="Halakuc P."/>
            <person name="Pipaliya S.V."/>
            <person name="Vacek V."/>
            <person name="Brzon O."/>
            <person name="Soukal P."/>
            <person name="Eme L."/>
            <person name="Dacks J.B."/>
            <person name="Karnkowska A."/>
            <person name="Elias M."/>
            <person name="Hampl V."/>
        </authorList>
    </citation>
    <scope>NUCLEOTIDE SEQUENCE [LARGE SCALE GENOMIC DNA]</scope>
    <source>
        <strain evidence="3">NAU3</strain>
        <tissue evidence="3">Gut</tissue>
    </source>
</reference>
<accession>A0ABQ9X943</accession>
<dbReference type="SUPFAM" id="SSF49899">
    <property type="entry name" value="Concanavalin A-like lectins/glucanases"/>
    <property type="match status" value="1"/>
</dbReference>
<feature type="region of interest" description="Disordered" evidence="1">
    <location>
        <begin position="301"/>
        <end position="332"/>
    </location>
</feature>
<dbReference type="InterPro" id="IPR011989">
    <property type="entry name" value="ARM-like"/>
</dbReference>
<gene>
    <name evidence="3" type="ORF">BLNAU_18377</name>
</gene>
<feature type="domain" description="SPRY" evidence="2">
    <location>
        <begin position="439"/>
        <end position="535"/>
    </location>
</feature>
<dbReference type="SUPFAM" id="SSF48371">
    <property type="entry name" value="ARM repeat"/>
    <property type="match status" value="1"/>
</dbReference>
<proteinExistence type="predicted"/>
<dbReference type="InterPro" id="IPR016024">
    <property type="entry name" value="ARM-type_fold"/>
</dbReference>
<dbReference type="InterPro" id="IPR003877">
    <property type="entry name" value="SPRY_dom"/>
</dbReference>
<dbReference type="CDD" id="cd11709">
    <property type="entry name" value="SPRY"/>
    <property type="match status" value="1"/>
</dbReference>